<proteinExistence type="predicted"/>
<gene>
    <name evidence="2" type="ORF">RFULGI_LOCUS12528</name>
</gene>
<organism evidence="2 3">
    <name type="scientific">Racocetra fulgida</name>
    <dbReference type="NCBI Taxonomy" id="60492"/>
    <lineage>
        <taxon>Eukaryota</taxon>
        <taxon>Fungi</taxon>
        <taxon>Fungi incertae sedis</taxon>
        <taxon>Mucoromycota</taxon>
        <taxon>Glomeromycotina</taxon>
        <taxon>Glomeromycetes</taxon>
        <taxon>Diversisporales</taxon>
        <taxon>Gigasporaceae</taxon>
        <taxon>Racocetra</taxon>
    </lineage>
</organism>
<protein>
    <submittedName>
        <fullName evidence="2">18676_t:CDS:1</fullName>
    </submittedName>
</protein>
<feature type="region of interest" description="Disordered" evidence="1">
    <location>
        <begin position="64"/>
        <end position="84"/>
    </location>
</feature>
<feature type="non-terminal residue" evidence="2">
    <location>
        <position position="122"/>
    </location>
</feature>
<sequence length="122" mass="14135">AQQMQEMKIGYNKLATLLTTQAEANNLRMRPPARITMTVEANYSNIDDDYDLEREVFTGERYQPYQHQNNNYSPNSKSQWEGHPESTSILILNNGSKKLYQPEEKVNLKGSISDEDDMFDQL</sequence>
<dbReference type="EMBL" id="CAJVPZ010030325">
    <property type="protein sequence ID" value="CAG8736529.1"/>
    <property type="molecule type" value="Genomic_DNA"/>
</dbReference>
<name>A0A9N9IHY9_9GLOM</name>
<dbReference type="Proteomes" id="UP000789396">
    <property type="component" value="Unassembled WGS sequence"/>
</dbReference>
<dbReference type="AlphaFoldDB" id="A0A9N9IHY9"/>
<feature type="compositionally biased region" description="Polar residues" evidence="1">
    <location>
        <begin position="65"/>
        <end position="84"/>
    </location>
</feature>
<feature type="non-terminal residue" evidence="2">
    <location>
        <position position="1"/>
    </location>
</feature>
<dbReference type="OrthoDB" id="2436666at2759"/>
<reference evidence="2" key="1">
    <citation type="submission" date="2021-06" db="EMBL/GenBank/DDBJ databases">
        <authorList>
            <person name="Kallberg Y."/>
            <person name="Tangrot J."/>
            <person name="Rosling A."/>
        </authorList>
    </citation>
    <scope>NUCLEOTIDE SEQUENCE</scope>
    <source>
        <strain evidence="2">IN212</strain>
    </source>
</reference>
<keyword evidence="3" id="KW-1185">Reference proteome</keyword>
<accession>A0A9N9IHY9</accession>
<evidence type="ECO:0000313" key="3">
    <source>
        <dbReference type="Proteomes" id="UP000789396"/>
    </source>
</evidence>
<evidence type="ECO:0000313" key="2">
    <source>
        <dbReference type="EMBL" id="CAG8736529.1"/>
    </source>
</evidence>
<comment type="caution">
    <text evidence="2">The sequence shown here is derived from an EMBL/GenBank/DDBJ whole genome shotgun (WGS) entry which is preliminary data.</text>
</comment>
<evidence type="ECO:0000256" key="1">
    <source>
        <dbReference type="SAM" id="MobiDB-lite"/>
    </source>
</evidence>